<proteinExistence type="predicted"/>
<gene>
    <name evidence="1" type="ORF">BerOc1_00873</name>
</gene>
<keyword evidence="2" id="KW-1185">Reference proteome</keyword>
<accession>A0A1J5N0S0</accession>
<dbReference type="SUPFAM" id="SSF56112">
    <property type="entry name" value="Protein kinase-like (PK-like)"/>
    <property type="match status" value="1"/>
</dbReference>
<reference evidence="1 2" key="1">
    <citation type="submission" date="2015-09" db="EMBL/GenBank/DDBJ databases">
        <title>Genome of Desulfovibrio dechloracetivorans BerOc1, a mercury methylating strain isolated from highly hydrocarbons and metals contaminated coastal sediments.</title>
        <authorList>
            <person name="Goni Urriza M."/>
            <person name="Gassie C."/>
            <person name="Bouchez O."/>
            <person name="Klopp C."/>
            <person name="Ranchou-Peyruse A."/>
            <person name="Remy G."/>
        </authorList>
    </citation>
    <scope>NUCLEOTIDE SEQUENCE [LARGE SCALE GENOMIC DNA]</scope>
    <source>
        <strain evidence="1 2">BerOc1</strain>
    </source>
</reference>
<dbReference type="Proteomes" id="UP000181901">
    <property type="component" value="Unassembled WGS sequence"/>
</dbReference>
<dbReference type="OrthoDB" id="5488306at2"/>
<sequence>MSEEVRGLVERYMPEFPVRRCGRVFTDTTQFMDIGHGDVIALGGLHYLVLKDESERRFGMEDPKYWVKRCRELETGERKILKLVFYERFPLRVGEFEVQCYRSPKKESRILDLVADDPRFMHGATRLDDHDNPVRILDIVQGREIGKYVYALKAGHEAYFREHFPAVLDGFLDACEAIGALHAQGEKHGDIRRDHLFVEYGTGQYRWIDFDYTFDFHENPYGLDIFGLGNILIYCAGKQVWNMGNLGEGGFPAETLNGLGPGDHSLVIRNRVVNLRKLFPYIPAELNNVFMHFSQQTEVFYDTVEEFLDELRPCRGLLG</sequence>
<protein>
    <recommendedName>
        <fullName evidence="3">Protein kinase domain-containing protein</fullName>
    </recommendedName>
</protein>
<dbReference type="RefSeq" id="WP_071544456.1">
    <property type="nucleotide sequence ID" value="NZ_LKAQ01000001.1"/>
</dbReference>
<name>A0A1J5N0S0_9BACT</name>
<evidence type="ECO:0000313" key="1">
    <source>
        <dbReference type="EMBL" id="OIQ52397.1"/>
    </source>
</evidence>
<organism evidence="1 2">
    <name type="scientific">Pseudodesulfovibrio hydrargyri</name>
    <dbReference type="NCBI Taxonomy" id="2125990"/>
    <lineage>
        <taxon>Bacteria</taxon>
        <taxon>Pseudomonadati</taxon>
        <taxon>Thermodesulfobacteriota</taxon>
        <taxon>Desulfovibrionia</taxon>
        <taxon>Desulfovibrionales</taxon>
        <taxon>Desulfovibrionaceae</taxon>
    </lineage>
</organism>
<evidence type="ECO:0008006" key="3">
    <source>
        <dbReference type="Google" id="ProtNLM"/>
    </source>
</evidence>
<comment type="caution">
    <text evidence="1">The sequence shown here is derived from an EMBL/GenBank/DDBJ whole genome shotgun (WGS) entry which is preliminary data.</text>
</comment>
<dbReference type="InterPro" id="IPR011009">
    <property type="entry name" value="Kinase-like_dom_sf"/>
</dbReference>
<evidence type="ECO:0000313" key="2">
    <source>
        <dbReference type="Proteomes" id="UP000181901"/>
    </source>
</evidence>
<dbReference type="AlphaFoldDB" id="A0A1J5N0S0"/>
<dbReference type="EMBL" id="LKAQ01000001">
    <property type="protein sequence ID" value="OIQ52397.1"/>
    <property type="molecule type" value="Genomic_DNA"/>
</dbReference>